<evidence type="ECO:0008006" key="3">
    <source>
        <dbReference type="Google" id="ProtNLM"/>
    </source>
</evidence>
<gene>
    <name evidence="1" type="ORF">CUJ83_07465</name>
</gene>
<reference evidence="1 2" key="1">
    <citation type="submission" date="2017-11" db="EMBL/GenBank/DDBJ databases">
        <title>Isolation and Characterization of Family Methanocellaceae Species from Potential Methane Hydrate Area Offshore Southwestern Taiwan.</title>
        <authorList>
            <person name="Zhang W.-L."/>
            <person name="Chen W.-C."/>
            <person name="Lai M.-C."/>
            <person name="Chen S.-C."/>
        </authorList>
    </citation>
    <scope>NUCLEOTIDE SEQUENCE [LARGE SCALE GENOMIC DNA]</scope>
    <source>
        <strain evidence="1 2">CWC-04</strain>
    </source>
</reference>
<dbReference type="EMBL" id="PGCK01000005">
    <property type="protein sequence ID" value="MCD1294835.1"/>
    <property type="molecule type" value="Genomic_DNA"/>
</dbReference>
<dbReference type="AlphaFoldDB" id="A0AAP2REY2"/>
<dbReference type="PIRSF" id="PIRSF006557">
    <property type="entry name" value="UCP006557_sign"/>
    <property type="match status" value="1"/>
</dbReference>
<dbReference type="InterPro" id="IPR012029">
    <property type="entry name" value="UCP006557"/>
</dbReference>
<proteinExistence type="predicted"/>
<organism evidence="1 2">
    <name type="scientific">Methanooceanicella nereidis</name>
    <dbReference type="NCBI Taxonomy" id="2052831"/>
    <lineage>
        <taxon>Archaea</taxon>
        <taxon>Methanobacteriati</taxon>
        <taxon>Methanobacteriota</taxon>
        <taxon>Stenosarchaea group</taxon>
        <taxon>Methanomicrobia</taxon>
        <taxon>Methanocellales</taxon>
        <taxon>Methanocellaceae</taxon>
        <taxon>Methanooceanicella</taxon>
    </lineage>
</organism>
<name>A0AAP2REY2_9EURY</name>
<sequence length="126" mass="13444">MAQITITPDSTANDLIELAMCIHSLFGNLPVTARSKNKPGLRIEDGAVISRDYTGPILEQCLAEKKLIKTVPASGIYKDIPVIVAPILVGGEAIAAVGVVDATGSLEIKSMMDQYMKVYKQVGGRE</sequence>
<dbReference type="Proteomes" id="UP001320159">
    <property type="component" value="Unassembled WGS sequence"/>
</dbReference>
<keyword evidence="2" id="KW-1185">Reference proteome</keyword>
<accession>A0AAP2REY2</accession>
<dbReference type="Pfam" id="PF09884">
    <property type="entry name" value="DUF2111"/>
    <property type="match status" value="1"/>
</dbReference>
<comment type="caution">
    <text evidence="1">The sequence shown here is derived from an EMBL/GenBank/DDBJ whole genome shotgun (WGS) entry which is preliminary data.</text>
</comment>
<evidence type="ECO:0000313" key="2">
    <source>
        <dbReference type="Proteomes" id="UP001320159"/>
    </source>
</evidence>
<evidence type="ECO:0000313" key="1">
    <source>
        <dbReference type="EMBL" id="MCD1294835.1"/>
    </source>
</evidence>
<protein>
    <recommendedName>
        <fullName evidence="3">DUF2111 domain-containing protein</fullName>
    </recommendedName>
</protein>
<dbReference type="RefSeq" id="WP_230741669.1">
    <property type="nucleotide sequence ID" value="NZ_PGCK01000005.1"/>
</dbReference>